<dbReference type="PANTHER" id="PTHR11647:SF1">
    <property type="entry name" value="COLLAPSIN RESPONSE MEDIATOR PROTEIN"/>
    <property type="match status" value="1"/>
</dbReference>
<feature type="domain" description="Amidohydrolase 3" evidence="1">
    <location>
        <begin position="359"/>
        <end position="462"/>
    </location>
</feature>
<dbReference type="InterPro" id="IPR023100">
    <property type="entry name" value="D-aminoacylase_insert_dom_sf"/>
</dbReference>
<sequence>MRQEPLDLIIEGGWVIDGLGGPRRRADVGVAGERIAAIGDLSGRTATRRVDARGKIVAPGFIDVHGHDDLMFVERPGLEWKTTQGITSVVVGNCGVSGAPAPLPGNTAAALALLGETPLFADMQAYFGELRAQQPMINVAALVGHANLRLAAMRDPAAQPTAEEQDSMQRMLDEALAAGAVGFSTGLAYQPGGAARPAELEGLARVAAARGAMHTSHIRNEGDEVEAAVDEVLSVGRNTGCATVLSHHKCMMPQNWGKSRATLANIDRARGEGVEVALDIYPYPGSSTILIPERAETIEDIRITWSTPHPECGGQFLSDIAARWGCDKTTAAQRLCPAGAIYFAMDEAEVQRIFQHECCMVGSDGLPNDAHPHPRLWGSFTRVLGRYVREAELMTLETAVAKMTSLPARVFGLAGRGQLSEGAWADIVVFDADTVEDRATWEAPTLASAGVEHVLVNGQQVFPAEAGMARPGMARPGMARPGKILRREAMAQAAAGAAT</sequence>
<dbReference type="InterPro" id="IPR013108">
    <property type="entry name" value="Amidohydro_3"/>
</dbReference>
<proteinExistence type="predicted"/>
<dbReference type="InterPro" id="IPR050378">
    <property type="entry name" value="Metallo-dep_Hydrolases_sf"/>
</dbReference>
<evidence type="ECO:0000313" key="3">
    <source>
        <dbReference type="Proteomes" id="UP001264156"/>
    </source>
</evidence>
<dbReference type="CDD" id="cd01297">
    <property type="entry name" value="D-aminoacylase"/>
    <property type="match status" value="1"/>
</dbReference>
<feature type="domain" description="Amidohydrolase 3" evidence="1">
    <location>
        <begin position="50"/>
        <end position="205"/>
    </location>
</feature>
<dbReference type="EC" id="3.5.1.-" evidence="2"/>
<dbReference type="RefSeq" id="WP_306652934.1">
    <property type="nucleotide sequence ID" value="NZ_JAVCPK010000007.1"/>
</dbReference>
<evidence type="ECO:0000313" key="2">
    <source>
        <dbReference type="EMBL" id="MDR7945076.1"/>
    </source>
</evidence>
<accession>A0ABU2DAD2</accession>
<gene>
    <name evidence="2" type="ORF">RIU57_08205</name>
</gene>
<evidence type="ECO:0000259" key="1">
    <source>
        <dbReference type="Pfam" id="PF07969"/>
    </source>
</evidence>
<dbReference type="SUPFAM" id="SSF51556">
    <property type="entry name" value="Metallo-dependent hydrolases"/>
    <property type="match status" value="1"/>
</dbReference>
<dbReference type="InterPro" id="IPR011059">
    <property type="entry name" value="Metal-dep_hydrolase_composite"/>
</dbReference>
<keyword evidence="2" id="KW-0378">Hydrolase</keyword>
<dbReference type="Proteomes" id="UP001264156">
    <property type="component" value="Unassembled WGS sequence"/>
</dbReference>
<reference evidence="3" key="1">
    <citation type="submission" date="2023-07" db="EMBL/GenBank/DDBJ databases">
        <title>Glyphosate-induced phosphonatase operons in soil bacteria of genus Achromobacter.</title>
        <authorList>
            <person name="Epiktetov D.O."/>
            <person name="Sviridov A.V."/>
            <person name="Tarlachkov S.V."/>
            <person name="Shushkova T.V."/>
            <person name="Toropygin I.Y."/>
            <person name="Leontievsky A."/>
        </authorList>
    </citation>
    <scope>NUCLEOTIDE SEQUENCE [LARGE SCALE GENOMIC DNA]</scope>
    <source>
        <strain evidence="3">Kg 16</strain>
    </source>
</reference>
<dbReference type="Gene3D" id="3.20.20.140">
    <property type="entry name" value="Metal-dependent hydrolases"/>
    <property type="match status" value="1"/>
</dbReference>
<organism evidence="2 3">
    <name type="scientific">Achromobacter aegrifaciens</name>
    <dbReference type="NCBI Taxonomy" id="1287736"/>
    <lineage>
        <taxon>Bacteria</taxon>
        <taxon>Pseudomonadati</taxon>
        <taxon>Pseudomonadota</taxon>
        <taxon>Betaproteobacteria</taxon>
        <taxon>Burkholderiales</taxon>
        <taxon>Alcaligenaceae</taxon>
        <taxon>Achromobacter</taxon>
    </lineage>
</organism>
<dbReference type="EMBL" id="JAVKVN010000002">
    <property type="protein sequence ID" value="MDR7945076.1"/>
    <property type="molecule type" value="Genomic_DNA"/>
</dbReference>
<dbReference type="SUPFAM" id="SSF51338">
    <property type="entry name" value="Composite domain of metallo-dependent hydrolases"/>
    <property type="match status" value="1"/>
</dbReference>
<protein>
    <submittedName>
        <fullName evidence="2">D-aminoacylase</fullName>
        <ecNumber evidence="2">3.5.1.-</ecNumber>
    </submittedName>
</protein>
<dbReference type="InterPro" id="IPR032466">
    <property type="entry name" value="Metal_Hydrolase"/>
</dbReference>
<dbReference type="PANTHER" id="PTHR11647">
    <property type="entry name" value="HYDRANTOINASE/DIHYDROPYRIMIDINASE FAMILY MEMBER"/>
    <property type="match status" value="1"/>
</dbReference>
<comment type="caution">
    <text evidence="2">The sequence shown here is derived from an EMBL/GenBank/DDBJ whole genome shotgun (WGS) entry which is preliminary data.</text>
</comment>
<dbReference type="Pfam" id="PF07969">
    <property type="entry name" value="Amidohydro_3"/>
    <property type="match status" value="2"/>
</dbReference>
<dbReference type="Gene3D" id="2.30.40.10">
    <property type="entry name" value="Urease, subunit C, domain 1"/>
    <property type="match status" value="1"/>
</dbReference>
<dbReference type="GO" id="GO:0016787">
    <property type="term" value="F:hydrolase activity"/>
    <property type="evidence" value="ECO:0007669"/>
    <property type="project" value="UniProtKB-KW"/>
</dbReference>
<name>A0ABU2DAD2_ACHAE</name>
<dbReference type="Gene3D" id="3.30.1490.130">
    <property type="entry name" value="D-aminoacylase. Domain 3"/>
    <property type="match status" value="1"/>
</dbReference>
<keyword evidence="3" id="KW-1185">Reference proteome</keyword>